<feature type="compositionally biased region" description="Polar residues" evidence="1">
    <location>
        <begin position="122"/>
        <end position="132"/>
    </location>
</feature>
<name>A0A1S8AA52_ROSNE</name>
<proteinExistence type="predicted"/>
<dbReference type="EMBL" id="DF977483">
    <property type="protein sequence ID" value="GAW26580.1"/>
    <property type="molecule type" value="Genomic_DNA"/>
</dbReference>
<feature type="compositionally biased region" description="Polar residues" evidence="1">
    <location>
        <begin position="76"/>
        <end position="86"/>
    </location>
</feature>
<reference evidence="2" key="1">
    <citation type="submission" date="2016-03" db="EMBL/GenBank/DDBJ databases">
        <title>Draft genome sequence of Rosellinia necatrix.</title>
        <authorList>
            <person name="Kanematsu S."/>
        </authorList>
    </citation>
    <scope>NUCLEOTIDE SEQUENCE [LARGE SCALE GENOMIC DNA]</scope>
    <source>
        <strain evidence="2">W97</strain>
    </source>
</reference>
<accession>A0A1S8AA52</accession>
<feature type="region of interest" description="Disordered" evidence="1">
    <location>
        <begin position="122"/>
        <end position="141"/>
    </location>
</feature>
<evidence type="ECO:0000256" key="1">
    <source>
        <dbReference type="SAM" id="MobiDB-lite"/>
    </source>
</evidence>
<organism evidence="2">
    <name type="scientific">Rosellinia necatrix</name>
    <name type="common">White root-rot fungus</name>
    <dbReference type="NCBI Taxonomy" id="77044"/>
    <lineage>
        <taxon>Eukaryota</taxon>
        <taxon>Fungi</taxon>
        <taxon>Dikarya</taxon>
        <taxon>Ascomycota</taxon>
        <taxon>Pezizomycotina</taxon>
        <taxon>Sordariomycetes</taxon>
        <taxon>Xylariomycetidae</taxon>
        <taxon>Xylariales</taxon>
        <taxon>Xylariaceae</taxon>
        <taxon>Rosellinia</taxon>
    </lineage>
</organism>
<evidence type="ECO:0000313" key="3">
    <source>
        <dbReference type="Proteomes" id="UP000054516"/>
    </source>
</evidence>
<evidence type="ECO:0000313" key="2">
    <source>
        <dbReference type="EMBL" id="GAW26580.1"/>
    </source>
</evidence>
<dbReference type="Proteomes" id="UP000054516">
    <property type="component" value="Unassembled WGS sequence"/>
</dbReference>
<feature type="region of interest" description="Disordered" evidence="1">
    <location>
        <begin position="76"/>
        <end position="102"/>
    </location>
</feature>
<keyword evidence="3" id="KW-1185">Reference proteome</keyword>
<sequence>MQQPAAPTAPTTPTAPTESDKILLSLLVHWTGLPRFQAIVTRGGWGWERPNKAMLGISRPTCPYICIMRFNSTSGSGFGTADSSTEPHSRRPSQGLPYQRGRQYYGGPIESRSLAGEAAVWNDTSPARSSDAGSDEQRRTVTNSRGGYIRTAHHPDGTLTAEGSLQVVMWYRLEGASLP</sequence>
<protein>
    <submittedName>
        <fullName evidence="2">Uncharacterized protein</fullName>
    </submittedName>
</protein>
<gene>
    <name evidence="2" type="ORF">SAMD00023353_3800200</name>
</gene>
<dbReference type="AlphaFoldDB" id="A0A1S8AA52"/>